<evidence type="ECO:0000313" key="2">
    <source>
        <dbReference type="Proteomes" id="UP000515861"/>
    </source>
</evidence>
<protein>
    <submittedName>
        <fullName evidence="1">Acyl-CoA thioesterase</fullName>
    </submittedName>
</protein>
<reference evidence="1 2" key="1">
    <citation type="submission" date="2020-08" db="EMBL/GenBank/DDBJ databases">
        <title>Sphingomonas sp. sand1-3 16S ribosomal RNA gene Genome sequencing and assembly.</title>
        <authorList>
            <person name="Kang M."/>
        </authorList>
    </citation>
    <scope>NUCLEOTIDE SEQUENCE [LARGE SCALE GENOMIC DNA]</scope>
    <source>
        <strain evidence="2">sand1-3</strain>
    </source>
</reference>
<sequence length="135" mass="15018">MTGRPAFAMDFTAAAADIDELGHVNNAVWVQWIERIAVAHWRSVADPAHDSAYFWVIVRHEVDYLRSAVEGETVRARTWVGEAPQGARFDRFVEFTGADGKARVRARTVWAIIDKAAGRPVRVPSEVIAPFLSGE</sequence>
<proteinExistence type="predicted"/>
<accession>A0A7G9L184</accession>
<dbReference type="CDD" id="cd00586">
    <property type="entry name" value="4HBT"/>
    <property type="match status" value="1"/>
</dbReference>
<dbReference type="InterPro" id="IPR029069">
    <property type="entry name" value="HotDog_dom_sf"/>
</dbReference>
<dbReference type="EMBL" id="CP060697">
    <property type="protein sequence ID" value="QNM82383.1"/>
    <property type="molecule type" value="Genomic_DNA"/>
</dbReference>
<name>A0A7G9L184_9SPHN</name>
<keyword evidence="2" id="KW-1185">Reference proteome</keyword>
<dbReference type="Proteomes" id="UP000515861">
    <property type="component" value="Chromosome"/>
</dbReference>
<dbReference type="SUPFAM" id="SSF54637">
    <property type="entry name" value="Thioesterase/thiol ester dehydrase-isomerase"/>
    <property type="match status" value="1"/>
</dbReference>
<evidence type="ECO:0000313" key="1">
    <source>
        <dbReference type="EMBL" id="QNM82383.1"/>
    </source>
</evidence>
<organism evidence="1 2">
    <name type="scientific">Sphingomonas sabuli</name>
    <dbReference type="NCBI Taxonomy" id="2764186"/>
    <lineage>
        <taxon>Bacteria</taxon>
        <taxon>Pseudomonadati</taxon>
        <taxon>Pseudomonadota</taxon>
        <taxon>Alphaproteobacteria</taxon>
        <taxon>Sphingomonadales</taxon>
        <taxon>Sphingomonadaceae</taxon>
        <taxon>Sphingomonas</taxon>
    </lineage>
</organism>
<dbReference type="AlphaFoldDB" id="A0A7G9L184"/>
<dbReference type="KEGG" id="ssau:H8M03_10235"/>
<dbReference type="Pfam" id="PF13279">
    <property type="entry name" value="4HBT_2"/>
    <property type="match status" value="1"/>
</dbReference>
<dbReference type="RefSeq" id="WP_187479338.1">
    <property type="nucleotide sequence ID" value="NZ_CP060697.1"/>
</dbReference>
<dbReference type="Gene3D" id="3.10.129.10">
    <property type="entry name" value="Hotdog Thioesterase"/>
    <property type="match status" value="1"/>
</dbReference>
<gene>
    <name evidence="1" type="ORF">H8M03_10235</name>
</gene>